<name>A0AAN6NKJ2_9PEZI</name>
<evidence type="ECO:0000313" key="1">
    <source>
        <dbReference type="EMBL" id="KAK3946784.1"/>
    </source>
</evidence>
<dbReference type="AlphaFoldDB" id="A0AAN6NKJ2"/>
<proteinExistence type="predicted"/>
<reference evidence="1" key="1">
    <citation type="journal article" date="2023" name="Mol. Phylogenet. Evol.">
        <title>Genome-scale phylogeny and comparative genomics of the fungal order Sordariales.</title>
        <authorList>
            <person name="Hensen N."/>
            <person name="Bonometti L."/>
            <person name="Westerberg I."/>
            <person name="Brannstrom I.O."/>
            <person name="Guillou S."/>
            <person name="Cros-Aarteil S."/>
            <person name="Calhoun S."/>
            <person name="Haridas S."/>
            <person name="Kuo A."/>
            <person name="Mondo S."/>
            <person name="Pangilinan J."/>
            <person name="Riley R."/>
            <person name="LaButti K."/>
            <person name="Andreopoulos B."/>
            <person name="Lipzen A."/>
            <person name="Chen C."/>
            <person name="Yan M."/>
            <person name="Daum C."/>
            <person name="Ng V."/>
            <person name="Clum A."/>
            <person name="Steindorff A."/>
            <person name="Ohm R.A."/>
            <person name="Martin F."/>
            <person name="Silar P."/>
            <person name="Natvig D.O."/>
            <person name="Lalanne C."/>
            <person name="Gautier V."/>
            <person name="Ament-Velasquez S.L."/>
            <person name="Kruys A."/>
            <person name="Hutchinson M.I."/>
            <person name="Powell A.J."/>
            <person name="Barry K."/>
            <person name="Miller A.N."/>
            <person name="Grigoriev I.V."/>
            <person name="Debuchy R."/>
            <person name="Gladieux P."/>
            <person name="Hiltunen Thoren M."/>
            <person name="Johannesson H."/>
        </authorList>
    </citation>
    <scope>NUCLEOTIDE SEQUENCE</scope>
    <source>
        <strain evidence="1">CBS 626.80</strain>
    </source>
</reference>
<protein>
    <submittedName>
        <fullName evidence="1">Uncharacterized protein</fullName>
    </submittedName>
</protein>
<gene>
    <name evidence="1" type="ORF">QBC32DRAFT_319606</name>
</gene>
<sequence>MKQIYSSAKEVYAWLGLDADGSDEVIQAFCQVAECMWDSGLFGKHQATK</sequence>
<evidence type="ECO:0000313" key="2">
    <source>
        <dbReference type="Proteomes" id="UP001303222"/>
    </source>
</evidence>
<reference evidence="1" key="2">
    <citation type="submission" date="2023-06" db="EMBL/GenBank/DDBJ databases">
        <authorList>
            <consortium name="Lawrence Berkeley National Laboratory"/>
            <person name="Mondo S.J."/>
            <person name="Hensen N."/>
            <person name="Bonometti L."/>
            <person name="Westerberg I."/>
            <person name="Brannstrom I.O."/>
            <person name="Guillou S."/>
            <person name="Cros-Aarteil S."/>
            <person name="Calhoun S."/>
            <person name="Haridas S."/>
            <person name="Kuo A."/>
            <person name="Pangilinan J."/>
            <person name="Riley R."/>
            <person name="Labutti K."/>
            <person name="Andreopoulos B."/>
            <person name="Lipzen A."/>
            <person name="Chen C."/>
            <person name="Yanf M."/>
            <person name="Daum C."/>
            <person name="Ng V."/>
            <person name="Clum A."/>
            <person name="Steindorff A."/>
            <person name="Ohm R."/>
            <person name="Martin F."/>
            <person name="Silar P."/>
            <person name="Natvig D."/>
            <person name="Lalanne C."/>
            <person name="Gautier V."/>
            <person name="Ament-Velasquez S.L."/>
            <person name="Kruys A."/>
            <person name="Hutchinson M.I."/>
            <person name="Powell A.J."/>
            <person name="Barry K."/>
            <person name="Miller A.N."/>
            <person name="Grigoriev I.V."/>
            <person name="Debuchy R."/>
            <person name="Gladieux P."/>
            <person name="Thoren M.H."/>
            <person name="Johannesson H."/>
        </authorList>
    </citation>
    <scope>NUCLEOTIDE SEQUENCE</scope>
    <source>
        <strain evidence="1">CBS 626.80</strain>
    </source>
</reference>
<keyword evidence="2" id="KW-1185">Reference proteome</keyword>
<comment type="caution">
    <text evidence="1">The sequence shown here is derived from an EMBL/GenBank/DDBJ whole genome shotgun (WGS) entry which is preliminary data.</text>
</comment>
<accession>A0AAN6NKJ2</accession>
<dbReference type="Proteomes" id="UP001303222">
    <property type="component" value="Unassembled WGS sequence"/>
</dbReference>
<organism evidence="1 2">
    <name type="scientific">Pseudoneurospora amorphoporcata</name>
    <dbReference type="NCBI Taxonomy" id="241081"/>
    <lineage>
        <taxon>Eukaryota</taxon>
        <taxon>Fungi</taxon>
        <taxon>Dikarya</taxon>
        <taxon>Ascomycota</taxon>
        <taxon>Pezizomycotina</taxon>
        <taxon>Sordariomycetes</taxon>
        <taxon>Sordariomycetidae</taxon>
        <taxon>Sordariales</taxon>
        <taxon>Sordariaceae</taxon>
        <taxon>Pseudoneurospora</taxon>
    </lineage>
</organism>
<dbReference type="EMBL" id="MU859519">
    <property type="protein sequence ID" value="KAK3946784.1"/>
    <property type="molecule type" value="Genomic_DNA"/>
</dbReference>